<protein>
    <recommendedName>
        <fullName evidence="5">RRM domain-containing protein</fullName>
    </recommendedName>
</protein>
<evidence type="ECO:0000259" key="5">
    <source>
        <dbReference type="PROSITE" id="PS50102"/>
    </source>
</evidence>
<dbReference type="EMBL" id="CDMY01000850">
    <property type="protein sequence ID" value="CEM35350.1"/>
    <property type="molecule type" value="Genomic_DNA"/>
</dbReference>
<proteinExistence type="predicted"/>
<dbReference type="InterPro" id="IPR012677">
    <property type="entry name" value="Nucleotide-bd_a/b_plait_sf"/>
</dbReference>
<keyword evidence="1" id="KW-0677">Repeat</keyword>
<feature type="region of interest" description="Disordered" evidence="4">
    <location>
        <begin position="300"/>
        <end position="471"/>
    </location>
</feature>
<gene>
    <name evidence="6" type="ORF">Vbra_18925</name>
</gene>
<keyword evidence="2 3" id="KW-0694">RNA-binding</keyword>
<feature type="compositionally biased region" description="Gly residues" evidence="4">
    <location>
        <begin position="400"/>
        <end position="419"/>
    </location>
</feature>
<evidence type="ECO:0000256" key="2">
    <source>
        <dbReference type="ARBA" id="ARBA00022884"/>
    </source>
</evidence>
<reference evidence="6 7" key="1">
    <citation type="submission" date="2014-11" db="EMBL/GenBank/DDBJ databases">
        <authorList>
            <person name="Zhu J."/>
            <person name="Qi W."/>
            <person name="Song R."/>
        </authorList>
    </citation>
    <scope>NUCLEOTIDE SEQUENCE [LARGE SCALE GENOMIC DNA]</scope>
</reference>
<dbReference type="InterPro" id="IPR000504">
    <property type="entry name" value="RRM_dom"/>
</dbReference>
<name>A0A0G4GWX2_VITBC</name>
<dbReference type="OrthoDB" id="1875751at2759"/>
<feature type="domain" description="RRM" evidence="5">
    <location>
        <begin position="13"/>
        <end position="89"/>
    </location>
</feature>
<keyword evidence="7" id="KW-1185">Reference proteome</keyword>
<dbReference type="STRING" id="1169540.A0A0G4GWX2"/>
<sequence>MAEGEKGQGSGTHKLFVGGVPDGVTEDHFRAYFEGFGEVTDSVLMMDQNTGRCRGFGFVTFVDDLTTETVLGQSHSLDGKQVECKRARPRDQMAAPLPDPAASTRDPLSGPRSTKIFVGGLPSVCNKEMLEEYFSSFGAIKDCIVMVDRDTNKHRGFGFVDFEDPETVDEVIKRFNDHYIENKWIEVKRAVPRGADASAYLALGSRPPRTAMGAGWRDGGGMGGGGLREGMGRRDNVGMAGRFASPITPPKDRDFMPTTNGYNGYSGYGSYDGYGGSYGGGGGYDHRGGGMYGDRGASNGMYHHQQAPEGSGGYYDSRGGYDPYAPDPYASAPPPDPYRYSASYGPSSYGYSMPPPPDQQQQHQHHHRQQQPTTGYGNTPSSQQQQQQQQQAPPAAAAGTQGGGYAASAASGGGAGGYGYQHHQGGQMHQPGAVSAGGGGGGYGSGYGAYRNNYRTSYPPSGGAPYRSAPY</sequence>
<dbReference type="PROSITE" id="PS50102">
    <property type="entry name" value="RRM"/>
    <property type="match status" value="2"/>
</dbReference>
<organism evidence="6 7">
    <name type="scientific">Vitrella brassicaformis (strain CCMP3155)</name>
    <dbReference type="NCBI Taxonomy" id="1169540"/>
    <lineage>
        <taxon>Eukaryota</taxon>
        <taxon>Sar</taxon>
        <taxon>Alveolata</taxon>
        <taxon>Colpodellida</taxon>
        <taxon>Vitrellaceae</taxon>
        <taxon>Vitrella</taxon>
    </lineage>
</organism>
<feature type="compositionally biased region" description="Low complexity" evidence="4">
    <location>
        <begin position="382"/>
        <end position="399"/>
    </location>
</feature>
<dbReference type="PANTHER" id="PTHR48032">
    <property type="entry name" value="RNA-BINDING PROTEIN MUSASHI HOMOLOG RBP6"/>
    <property type="match status" value="1"/>
</dbReference>
<feature type="compositionally biased region" description="Low complexity" evidence="4">
    <location>
        <begin position="314"/>
        <end position="330"/>
    </location>
</feature>
<feature type="compositionally biased region" description="Low complexity" evidence="4">
    <location>
        <begin position="338"/>
        <end position="352"/>
    </location>
</feature>
<evidence type="ECO:0000256" key="1">
    <source>
        <dbReference type="ARBA" id="ARBA00022737"/>
    </source>
</evidence>
<evidence type="ECO:0000256" key="3">
    <source>
        <dbReference type="PROSITE-ProRule" id="PRU00176"/>
    </source>
</evidence>
<dbReference type="Gene3D" id="3.30.70.330">
    <property type="match status" value="2"/>
</dbReference>
<evidence type="ECO:0000313" key="6">
    <source>
        <dbReference type="EMBL" id="CEM35350.1"/>
    </source>
</evidence>
<evidence type="ECO:0000256" key="4">
    <source>
        <dbReference type="SAM" id="MobiDB-lite"/>
    </source>
</evidence>
<feature type="compositionally biased region" description="Low complexity" evidence="4">
    <location>
        <begin position="420"/>
        <end position="434"/>
    </location>
</feature>
<evidence type="ECO:0000313" key="7">
    <source>
        <dbReference type="Proteomes" id="UP000041254"/>
    </source>
</evidence>
<feature type="region of interest" description="Disordered" evidence="4">
    <location>
        <begin position="86"/>
        <end position="110"/>
    </location>
</feature>
<dbReference type="VEuPathDB" id="CryptoDB:Vbra_18925"/>
<dbReference type="Pfam" id="PF00076">
    <property type="entry name" value="RRM_1"/>
    <property type="match status" value="2"/>
</dbReference>
<dbReference type="PANTHER" id="PTHR48032:SF6">
    <property type="entry name" value="RNA-BINDING (RRM_RBD_RNP MOTIFS) FAMILY PROTEIN"/>
    <property type="match status" value="1"/>
</dbReference>
<dbReference type="InParanoid" id="A0A0G4GWX2"/>
<accession>A0A0G4GWX2</accession>
<feature type="domain" description="RRM" evidence="5">
    <location>
        <begin position="114"/>
        <end position="192"/>
    </location>
</feature>
<dbReference type="SMART" id="SM00360">
    <property type="entry name" value="RRM"/>
    <property type="match status" value="2"/>
</dbReference>
<dbReference type="GO" id="GO:0003729">
    <property type="term" value="F:mRNA binding"/>
    <property type="evidence" value="ECO:0007669"/>
    <property type="project" value="TreeGrafter"/>
</dbReference>
<dbReference type="AlphaFoldDB" id="A0A0G4GWX2"/>
<dbReference type="OMA" id="NDHYIEN"/>
<feature type="compositionally biased region" description="Gly residues" evidence="4">
    <location>
        <begin position="435"/>
        <end position="447"/>
    </location>
</feature>
<dbReference type="GO" id="GO:0006417">
    <property type="term" value="P:regulation of translation"/>
    <property type="evidence" value="ECO:0007669"/>
    <property type="project" value="TreeGrafter"/>
</dbReference>
<dbReference type="SUPFAM" id="SSF54928">
    <property type="entry name" value="RNA-binding domain, RBD"/>
    <property type="match status" value="2"/>
</dbReference>
<dbReference type="InterPro" id="IPR035979">
    <property type="entry name" value="RBD_domain_sf"/>
</dbReference>
<dbReference type="Proteomes" id="UP000041254">
    <property type="component" value="Unassembled WGS sequence"/>
</dbReference>